<dbReference type="RefSeq" id="WP_335961439.1">
    <property type="nucleotide sequence ID" value="NZ_JAXBLX010000017.1"/>
</dbReference>
<protein>
    <submittedName>
        <fullName evidence="3">PspA/IM30 family protein</fullName>
    </submittedName>
</protein>
<dbReference type="EMBL" id="JBHLUX010000095">
    <property type="protein sequence ID" value="MFC0473679.1"/>
    <property type="molecule type" value="Genomic_DNA"/>
</dbReference>
<keyword evidence="4" id="KW-1185">Reference proteome</keyword>
<gene>
    <name evidence="3" type="ORF">ACFFHM_25005</name>
</gene>
<comment type="caution">
    <text evidence="3">The sequence shown here is derived from an EMBL/GenBank/DDBJ whole genome shotgun (WGS) entry which is preliminary data.</text>
</comment>
<dbReference type="PANTHER" id="PTHR31088:SF6">
    <property type="entry name" value="PHAGE SHOCK PROTEIN A"/>
    <property type="match status" value="1"/>
</dbReference>
<feature type="coiled-coil region" evidence="2">
    <location>
        <begin position="31"/>
        <end position="72"/>
    </location>
</feature>
<sequence>MITRMTKLIKAYVYEGLERIEDPAIMVKQYIRDVKEEIEKCEMKIQKHTQLTQSLELNLKQAKELVSKREEQAQIAVKAENDELARKILRSKKEVWEQMNQYEKLMVENKEQLKQKREQLEQLKLKYHQLKERNTELVLRVRAAWAKQHLNTEKKKEENTIFEWMEEHVTEPTWENENEIEMELNKLKENLE</sequence>
<name>A0ABV6KK14_9BACI</name>
<dbReference type="Pfam" id="PF04012">
    <property type="entry name" value="PspA_IM30"/>
    <property type="match status" value="1"/>
</dbReference>
<evidence type="ECO:0000313" key="4">
    <source>
        <dbReference type="Proteomes" id="UP001589838"/>
    </source>
</evidence>
<keyword evidence="2" id="KW-0175">Coiled coil</keyword>
<organism evidence="3 4">
    <name type="scientific">Halalkalibacter kiskunsagensis</name>
    <dbReference type="NCBI Taxonomy" id="1548599"/>
    <lineage>
        <taxon>Bacteria</taxon>
        <taxon>Bacillati</taxon>
        <taxon>Bacillota</taxon>
        <taxon>Bacilli</taxon>
        <taxon>Bacillales</taxon>
        <taxon>Bacillaceae</taxon>
        <taxon>Halalkalibacter</taxon>
    </lineage>
</organism>
<evidence type="ECO:0000256" key="1">
    <source>
        <dbReference type="ARBA" id="ARBA00043985"/>
    </source>
</evidence>
<proteinExistence type="inferred from homology"/>
<dbReference type="InterPro" id="IPR007157">
    <property type="entry name" value="PspA_VIPP1"/>
</dbReference>
<comment type="similarity">
    <text evidence="1">Belongs to the PspA/Vipp/IM30 family.</text>
</comment>
<evidence type="ECO:0000256" key="2">
    <source>
        <dbReference type="SAM" id="Coils"/>
    </source>
</evidence>
<reference evidence="3 4" key="1">
    <citation type="submission" date="2024-09" db="EMBL/GenBank/DDBJ databases">
        <authorList>
            <person name="Sun Q."/>
            <person name="Mori K."/>
        </authorList>
    </citation>
    <scope>NUCLEOTIDE SEQUENCE [LARGE SCALE GENOMIC DNA]</scope>
    <source>
        <strain evidence="3 4">NCAIM B.02610</strain>
    </source>
</reference>
<accession>A0ABV6KK14</accession>
<dbReference type="Proteomes" id="UP001589838">
    <property type="component" value="Unassembled WGS sequence"/>
</dbReference>
<evidence type="ECO:0000313" key="3">
    <source>
        <dbReference type="EMBL" id="MFC0473679.1"/>
    </source>
</evidence>
<dbReference type="PANTHER" id="PTHR31088">
    <property type="entry name" value="MEMBRANE-ASSOCIATED PROTEIN VIPP1, CHLOROPLASTIC"/>
    <property type="match status" value="1"/>
</dbReference>
<feature type="coiled-coil region" evidence="2">
    <location>
        <begin position="99"/>
        <end position="140"/>
    </location>
</feature>